<protein>
    <submittedName>
        <fullName evidence="2">Uncharacterized protein</fullName>
    </submittedName>
</protein>
<feature type="non-terminal residue" evidence="2">
    <location>
        <position position="246"/>
    </location>
</feature>
<organism evidence="2 3">
    <name type="scientific">Mesorhabditis spiculigera</name>
    <dbReference type="NCBI Taxonomy" id="96644"/>
    <lineage>
        <taxon>Eukaryota</taxon>
        <taxon>Metazoa</taxon>
        <taxon>Ecdysozoa</taxon>
        <taxon>Nematoda</taxon>
        <taxon>Chromadorea</taxon>
        <taxon>Rhabditida</taxon>
        <taxon>Rhabditina</taxon>
        <taxon>Rhabditomorpha</taxon>
        <taxon>Rhabditoidea</taxon>
        <taxon>Rhabditidae</taxon>
        <taxon>Mesorhabditinae</taxon>
        <taxon>Mesorhabditis</taxon>
    </lineage>
</organism>
<dbReference type="Proteomes" id="UP001177023">
    <property type="component" value="Unassembled WGS sequence"/>
</dbReference>
<keyword evidence="3" id="KW-1185">Reference proteome</keyword>
<evidence type="ECO:0000256" key="1">
    <source>
        <dbReference type="SAM" id="SignalP"/>
    </source>
</evidence>
<gene>
    <name evidence="2" type="ORF">MSPICULIGERA_LOCUS6580</name>
</gene>
<dbReference type="EMBL" id="CATQJA010001648">
    <property type="protein sequence ID" value="CAJ0568053.1"/>
    <property type="molecule type" value="Genomic_DNA"/>
</dbReference>
<feature type="chain" id="PRO_5041449206" evidence="1">
    <location>
        <begin position="25"/>
        <end position="246"/>
    </location>
</feature>
<proteinExistence type="predicted"/>
<name>A0AA36CGP0_9BILA</name>
<reference evidence="2" key="1">
    <citation type="submission" date="2023-06" db="EMBL/GenBank/DDBJ databases">
        <authorList>
            <person name="Delattre M."/>
        </authorList>
    </citation>
    <scope>NUCLEOTIDE SEQUENCE</scope>
    <source>
        <strain evidence="2">AF72</strain>
    </source>
</reference>
<comment type="caution">
    <text evidence="2">The sequence shown here is derived from an EMBL/GenBank/DDBJ whole genome shotgun (WGS) entry which is preliminary data.</text>
</comment>
<feature type="signal peptide" evidence="1">
    <location>
        <begin position="1"/>
        <end position="24"/>
    </location>
</feature>
<sequence>MVLQKLFSVLLLLQIAWSPNAAGAADGLSTGQLPVDQAVRDKLNEAMDHLLSPPTWHLPGAVKLGRLTQAEWDSVRGDLDRYGRDLEEWRKKRGHERFGQRGNCIHPDQLLDLRNSIQDWFAASSREWRRYAQVFKCEEGLMYGWRCLEREKYPAPNVTYVEEQIPRIKARTNAEIWVQFENRKPNSYYLMLLDIIDEFMPAYLVFLNRDVHKGTYTATEGGDYARYVVASTLHDKPYEAHYLFFF</sequence>
<evidence type="ECO:0000313" key="3">
    <source>
        <dbReference type="Proteomes" id="UP001177023"/>
    </source>
</evidence>
<accession>A0AA36CGP0</accession>
<keyword evidence="1" id="KW-0732">Signal</keyword>
<evidence type="ECO:0000313" key="2">
    <source>
        <dbReference type="EMBL" id="CAJ0568053.1"/>
    </source>
</evidence>
<dbReference type="AlphaFoldDB" id="A0AA36CGP0"/>